<dbReference type="AlphaFoldDB" id="A0A8R1DK52"/>
<dbReference type="InterPro" id="IPR008266">
    <property type="entry name" value="Tyr_kinase_AS"/>
</dbReference>
<dbReference type="Pfam" id="PF01163">
    <property type="entry name" value="RIO1"/>
    <property type="match status" value="1"/>
</dbReference>
<evidence type="ECO:0000256" key="10">
    <source>
        <dbReference type="ARBA" id="ARBA00048679"/>
    </source>
</evidence>
<dbReference type="FunFam" id="3.30.200.20:FF:000201">
    <property type="entry name" value="TP53-regulating kinase isoform X1"/>
    <property type="match status" value="1"/>
</dbReference>
<dbReference type="InterPro" id="IPR011009">
    <property type="entry name" value="Kinase-like_dom_sf"/>
</dbReference>
<evidence type="ECO:0000256" key="7">
    <source>
        <dbReference type="ARBA" id="ARBA00022777"/>
    </source>
</evidence>
<keyword evidence="8" id="KW-0067">ATP-binding</keyword>
<dbReference type="PANTHER" id="PTHR12209:SF0">
    <property type="entry name" value="EKC_KEOPS COMPLEX SUBUNIT TP53RK"/>
    <property type="match status" value="1"/>
</dbReference>
<dbReference type="NCBIfam" id="TIGR03724">
    <property type="entry name" value="arch_bud32"/>
    <property type="match status" value="1"/>
</dbReference>
<evidence type="ECO:0000313" key="12">
    <source>
        <dbReference type="EnsemblMetazoa" id="CJA04986.1"/>
    </source>
</evidence>
<accession>A0A8R1DK52</accession>
<evidence type="ECO:0000256" key="2">
    <source>
        <dbReference type="ARBA" id="ARBA00012513"/>
    </source>
</evidence>
<feature type="domain" description="Protein kinase" evidence="11">
    <location>
        <begin position="14"/>
        <end position="237"/>
    </location>
</feature>
<organism evidence="12 13">
    <name type="scientific">Caenorhabditis japonica</name>
    <dbReference type="NCBI Taxonomy" id="281687"/>
    <lineage>
        <taxon>Eukaryota</taxon>
        <taxon>Metazoa</taxon>
        <taxon>Ecdysozoa</taxon>
        <taxon>Nematoda</taxon>
        <taxon>Chromadorea</taxon>
        <taxon>Rhabditida</taxon>
        <taxon>Rhabditina</taxon>
        <taxon>Rhabditomorpha</taxon>
        <taxon>Rhabditoidea</taxon>
        <taxon>Rhabditidae</taxon>
        <taxon>Peloderinae</taxon>
        <taxon>Caenorhabditis</taxon>
    </lineage>
</organism>
<dbReference type="Gene3D" id="3.30.200.20">
    <property type="entry name" value="Phosphorylase Kinase, domain 1"/>
    <property type="match status" value="1"/>
</dbReference>
<dbReference type="EnsemblMetazoa" id="CJA04986.1">
    <property type="protein sequence ID" value="CJA04986.1"/>
    <property type="gene ID" value="WBGene00124190"/>
</dbReference>
<evidence type="ECO:0000313" key="13">
    <source>
        <dbReference type="Proteomes" id="UP000005237"/>
    </source>
</evidence>
<comment type="catalytic activity">
    <reaction evidence="10">
        <text>L-seryl-[protein] + ATP = O-phospho-L-seryl-[protein] + ADP + H(+)</text>
        <dbReference type="Rhea" id="RHEA:17989"/>
        <dbReference type="Rhea" id="RHEA-COMP:9863"/>
        <dbReference type="Rhea" id="RHEA-COMP:11604"/>
        <dbReference type="ChEBI" id="CHEBI:15378"/>
        <dbReference type="ChEBI" id="CHEBI:29999"/>
        <dbReference type="ChEBI" id="CHEBI:30616"/>
        <dbReference type="ChEBI" id="CHEBI:83421"/>
        <dbReference type="ChEBI" id="CHEBI:456216"/>
        <dbReference type="EC" id="2.7.11.1"/>
    </reaction>
</comment>
<keyword evidence="4" id="KW-0808">Transferase</keyword>
<dbReference type="Proteomes" id="UP000005237">
    <property type="component" value="Unassembled WGS sequence"/>
</dbReference>
<comment type="similarity">
    <text evidence="1">Belongs to the protein kinase superfamily. BUD32 family.</text>
</comment>
<dbReference type="GO" id="GO:0005829">
    <property type="term" value="C:cytosol"/>
    <property type="evidence" value="ECO:0007669"/>
    <property type="project" value="TreeGrafter"/>
</dbReference>
<keyword evidence="5" id="KW-0819">tRNA processing</keyword>
<comment type="catalytic activity">
    <reaction evidence="9">
        <text>L-threonyl-[protein] + ATP = O-phospho-L-threonyl-[protein] + ADP + H(+)</text>
        <dbReference type="Rhea" id="RHEA:46608"/>
        <dbReference type="Rhea" id="RHEA-COMP:11060"/>
        <dbReference type="Rhea" id="RHEA-COMP:11605"/>
        <dbReference type="ChEBI" id="CHEBI:15378"/>
        <dbReference type="ChEBI" id="CHEBI:30013"/>
        <dbReference type="ChEBI" id="CHEBI:30616"/>
        <dbReference type="ChEBI" id="CHEBI:61977"/>
        <dbReference type="ChEBI" id="CHEBI:456216"/>
        <dbReference type="EC" id="2.7.11.1"/>
    </reaction>
</comment>
<evidence type="ECO:0000256" key="4">
    <source>
        <dbReference type="ARBA" id="ARBA00022679"/>
    </source>
</evidence>
<keyword evidence="13" id="KW-1185">Reference proteome</keyword>
<evidence type="ECO:0000256" key="9">
    <source>
        <dbReference type="ARBA" id="ARBA00047899"/>
    </source>
</evidence>
<dbReference type="Gene3D" id="1.10.510.10">
    <property type="entry name" value="Transferase(Phosphotransferase) domain 1"/>
    <property type="match status" value="1"/>
</dbReference>
<evidence type="ECO:0000256" key="8">
    <source>
        <dbReference type="ARBA" id="ARBA00022840"/>
    </source>
</evidence>
<name>A0A8R1DK52_CAEJA</name>
<keyword evidence="6" id="KW-0547">Nucleotide-binding</keyword>
<dbReference type="GO" id="GO:0000408">
    <property type="term" value="C:EKC/KEOPS complex"/>
    <property type="evidence" value="ECO:0007669"/>
    <property type="project" value="TreeGrafter"/>
</dbReference>
<evidence type="ECO:0000259" key="11">
    <source>
        <dbReference type="PROSITE" id="PS50011"/>
    </source>
</evidence>
<dbReference type="GO" id="GO:0008033">
    <property type="term" value="P:tRNA processing"/>
    <property type="evidence" value="ECO:0007669"/>
    <property type="project" value="UniProtKB-KW"/>
</dbReference>
<evidence type="ECO:0000256" key="1">
    <source>
        <dbReference type="ARBA" id="ARBA00010630"/>
    </source>
</evidence>
<reference evidence="13" key="1">
    <citation type="submission" date="2010-08" db="EMBL/GenBank/DDBJ databases">
        <authorList>
            <consortium name="Caenorhabditis japonica Sequencing Consortium"/>
            <person name="Wilson R.K."/>
        </authorList>
    </citation>
    <scope>NUCLEOTIDE SEQUENCE [LARGE SCALE GENOMIC DNA]</scope>
    <source>
        <strain evidence="13">DF5081</strain>
    </source>
</reference>
<dbReference type="InterPro" id="IPR000719">
    <property type="entry name" value="Prot_kinase_dom"/>
</dbReference>
<keyword evidence="3" id="KW-0723">Serine/threonine-protein kinase</keyword>
<dbReference type="PROSITE" id="PS50011">
    <property type="entry name" value="PROTEIN_KINASE_DOM"/>
    <property type="match status" value="1"/>
</dbReference>
<dbReference type="EC" id="2.7.11.1" evidence="2"/>
<dbReference type="InterPro" id="IPR022495">
    <property type="entry name" value="Bud32"/>
</dbReference>
<dbReference type="GO" id="GO:0004674">
    <property type="term" value="F:protein serine/threonine kinase activity"/>
    <property type="evidence" value="ECO:0007669"/>
    <property type="project" value="UniProtKB-KW"/>
</dbReference>
<dbReference type="PROSITE" id="PS00109">
    <property type="entry name" value="PROTEIN_KINASE_TYR"/>
    <property type="match status" value="1"/>
</dbReference>
<evidence type="ECO:0000256" key="3">
    <source>
        <dbReference type="ARBA" id="ARBA00022527"/>
    </source>
</evidence>
<protein>
    <recommendedName>
        <fullName evidence="2">non-specific serine/threonine protein kinase</fullName>
        <ecNumber evidence="2">2.7.11.1</ecNumber>
    </recommendedName>
</protein>
<dbReference type="SUPFAM" id="SSF56112">
    <property type="entry name" value="Protein kinase-like (PK-like)"/>
    <property type="match status" value="1"/>
</dbReference>
<dbReference type="GO" id="GO:0005524">
    <property type="term" value="F:ATP binding"/>
    <property type="evidence" value="ECO:0007669"/>
    <property type="project" value="UniProtKB-KW"/>
</dbReference>
<dbReference type="GO" id="GO:0005634">
    <property type="term" value="C:nucleus"/>
    <property type="evidence" value="ECO:0007669"/>
    <property type="project" value="TreeGrafter"/>
</dbReference>
<dbReference type="InterPro" id="IPR018934">
    <property type="entry name" value="RIO_dom"/>
</dbReference>
<keyword evidence="7" id="KW-0418">Kinase</keyword>
<dbReference type="PANTHER" id="PTHR12209">
    <property type="entry name" value="NON-SPECIFIC SERINE/THREONINE PROTEIN KINASE"/>
    <property type="match status" value="1"/>
</dbReference>
<evidence type="ECO:0000256" key="5">
    <source>
        <dbReference type="ARBA" id="ARBA00022694"/>
    </source>
</evidence>
<reference evidence="12" key="2">
    <citation type="submission" date="2022-06" db="UniProtKB">
        <authorList>
            <consortium name="EnsemblMetazoa"/>
        </authorList>
    </citation>
    <scope>IDENTIFICATION</scope>
    <source>
        <strain evidence="12">DF5081</strain>
    </source>
</reference>
<proteinExistence type="inferred from homology"/>
<evidence type="ECO:0000256" key="6">
    <source>
        <dbReference type="ARBA" id="ARBA00022741"/>
    </source>
</evidence>
<dbReference type="GO" id="GO:0070525">
    <property type="term" value="P:tRNA threonylcarbamoyladenosine metabolic process"/>
    <property type="evidence" value="ECO:0007669"/>
    <property type="project" value="TreeGrafter"/>
</dbReference>
<sequence length="237" mass="26798">MDESEATVEPGFAYQLQEMIYQGAEAKVTKCQWLGKPCMIKERLSKGYRHPTLNSRLNKLRLKQEIRGMYKARELGIETPAVYFIDTDRELVVMEWIDGPTAKAWISTQSETLGEEEYDEKMRIFGRVLGLNIGRLHRGGLIHGDLTTSNIILKAGNAEKATFIDFGLSSQGKVTAEEKGVDLYVLGRAIVSTHKRSQALLRGLMEGYQEADGKQFEAVEKKLNEIKLRGRKRDMIG</sequence>